<evidence type="ECO:0000313" key="9">
    <source>
        <dbReference type="Proteomes" id="UP000319383"/>
    </source>
</evidence>
<dbReference type="InterPro" id="IPR032808">
    <property type="entry name" value="DoxX"/>
</dbReference>
<name>A0A517ZY95_9PLAN</name>
<gene>
    <name evidence="8" type="primary">yphA</name>
    <name evidence="8" type="ORF">Mal52_59790</name>
</gene>
<feature type="transmembrane region" description="Helical" evidence="7">
    <location>
        <begin position="110"/>
        <end position="128"/>
    </location>
</feature>
<protein>
    <submittedName>
        <fullName evidence="8">Inner membrane protein YphA</fullName>
    </submittedName>
</protein>
<keyword evidence="3" id="KW-1003">Cell membrane</keyword>
<feature type="transmembrane region" description="Helical" evidence="7">
    <location>
        <begin position="73"/>
        <end position="90"/>
    </location>
</feature>
<keyword evidence="9" id="KW-1185">Reference proteome</keyword>
<evidence type="ECO:0000256" key="4">
    <source>
        <dbReference type="ARBA" id="ARBA00022692"/>
    </source>
</evidence>
<dbReference type="PANTHER" id="PTHR33452">
    <property type="entry name" value="OXIDOREDUCTASE CATD-RELATED"/>
    <property type="match status" value="1"/>
</dbReference>
<organism evidence="8 9">
    <name type="scientific">Symmachiella dynata</name>
    <dbReference type="NCBI Taxonomy" id="2527995"/>
    <lineage>
        <taxon>Bacteria</taxon>
        <taxon>Pseudomonadati</taxon>
        <taxon>Planctomycetota</taxon>
        <taxon>Planctomycetia</taxon>
        <taxon>Planctomycetales</taxon>
        <taxon>Planctomycetaceae</taxon>
        <taxon>Symmachiella</taxon>
    </lineage>
</organism>
<feature type="transmembrane region" description="Helical" evidence="7">
    <location>
        <begin position="7"/>
        <end position="26"/>
    </location>
</feature>
<proteinExistence type="inferred from homology"/>
<evidence type="ECO:0000256" key="3">
    <source>
        <dbReference type="ARBA" id="ARBA00022475"/>
    </source>
</evidence>
<feature type="transmembrane region" description="Helical" evidence="7">
    <location>
        <begin position="46"/>
        <end position="66"/>
    </location>
</feature>
<evidence type="ECO:0000313" key="8">
    <source>
        <dbReference type="EMBL" id="QDU47448.1"/>
    </source>
</evidence>
<dbReference type="EMBL" id="CP036276">
    <property type="protein sequence ID" value="QDU47448.1"/>
    <property type="molecule type" value="Genomic_DNA"/>
</dbReference>
<evidence type="ECO:0000256" key="5">
    <source>
        <dbReference type="ARBA" id="ARBA00022989"/>
    </source>
</evidence>
<comment type="similarity">
    <text evidence="2">Belongs to the DoxX family.</text>
</comment>
<accession>A0A517ZY95</accession>
<dbReference type="Proteomes" id="UP000319383">
    <property type="component" value="Chromosome"/>
</dbReference>
<keyword evidence="5 7" id="KW-1133">Transmembrane helix</keyword>
<evidence type="ECO:0000256" key="6">
    <source>
        <dbReference type="ARBA" id="ARBA00023136"/>
    </source>
</evidence>
<evidence type="ECO:0000256" key="1">
    <source>
        <dbReference type="ARBA" id="ARBA00004651"/>
    </source>
</evidence>
<dbReference type="Pfam" id="PF07681">
    <property type="entry name" value="DoxX"/>
    <property type="match status" value="1"/>
</dbReference>
<keyword evidence="6 7" id="KW-0472">Membrane</keyword>
<sequence>MLGLVNVLGRVMLCTIFLMSAVGNKIPKFSGVVKYMESAGVPAPQIMLVGAIVFLIAGSLSVILGYKARIGASLLLVFLILATYYFHDFWNIEDVQQKQTQMIAFMKNLSMMGAMLMIIANGTGAISLDKKSLAVQPEASKTESA</sequence>
<dbReference type="KEGG" id="sdyn:Mal52_59790"/>
<dbReference type="RefSeq" id="WP_145380265.1">
    <property type="nucleotide sequence ID" value="NZ_CP036276.1"/>
</dbReference>
<comment type="subcellular location">
    <subcellularLocation>
        <location evidence="1">Cell membrane</location>
        <topology evidence="1">Multi-pass membrane protein</topology>
    </subcellularLocation>
</comment>
<evidence type="ECO:0000256" key="7">
    <source>
        <dbReference type="SAM" id="Phobius"/>
    </source>
</evidence>
<dbReference type="GO" id="GO:0005886">
    <property type="term" value="C:plasma membrane"/>
    <property type="evidence" value="ECO:0007669"/>
    <property type="project" value="UniProtKB-SubCell"/>
</dbReference>
<dbReference type="PANTHER" id="PTHR33452:SF1">
    <property type="entry name" value="INNER MEMBRANE PROTEIN YPHA-RELATED"/>
    <property type="match status" value="1"/>
</dbReference>
<dbReference type="AlphaFoldDB" id="A0A517ZY95"/>
<reference evidence="8 9" key="1">
    <citation type="submission" date="2019-02" db="EMBL/GenBank/DDBJ databases">
        <title>Deep-cultivation of Planctomycetes and their phenomic and genomic characterization uncovers novel biology.</title>
        <authorList>
            <person name="Wiegand S."/>
            <person name="Jogler M."/>
            <person name="Boedeker C."/>
            <person name="Pinto D."/>
            <person name="Vollmers J."/>
            <person name="Rivas-Marin E."/>
            <person name="Kohn T."/>
            <person name="Peeters S.H."/>
            <person name="Heuer A."/>
            <person name="Rast P."/>
            <person name="Oberbeckmann S."/>
            <person name="Bunk B."/>
            <person name="Jeske O."/>
            <person name="Meyerdierks A."/>
            <person name="Storesund J.E."/>
            <person name="Kallscheuer N."/>
            <person name="Luecker S."/>
            <person name="Lage O.M."/>
            <person name="Pohl T."/>
            <person name="Merkel B.J."/>
            <person name="Hornburger P."/>
            <person name="Mueller R.-W."/>
            <person name="Bruemmer F."/>
            <person name="Labrenz M."/>
            <person name="Spormann A.M."/>
            <person name="Op den Camp H."/>
            <person name="Overmann J."/>
            <person name="Amann R."/>
            <person name="Jetten M.S.M."/>
            <person name="Mascher T."/>
            <person name="Medema M.H."/>
            <person name="Devos D.P."/>
            <person name="Kaster A.-K."/>
            <person name="Ovreas L."/>
            <person name="Rohde M."/>
            <person name="Galperin M.Y."/>
            <person name="Jogler C."/>
        </authorList>
    </citation>
    <scope>NUCLEOTIDE SEQUENCE [LARGE SCALE GENOMIC DNA]</scope>
    <source>
        <strain evidence="8 9">Mal52</strain>
    </source>
</reference>
<dbReference type="InterPro" id="IPR051907">
    <property type="entry name" value="DoxX-like_oxidoreductase"/>
</dbReference>
<evidence type="ECO:0000256" key="2">
    <source>
        <dbReference type="ARBA" id="ARBA00006679"/>
    </source>
</evidence>
<keyword evidence="4 7" id="KW-0812">Transmembrane</keyword>